<dbReference type="InterPro" id="IPR036866">
    <property type="entry name" value="RibonucZ/Hydroxyglut_hydro"/>
</dbReference>
<dbReference type="RefSeq" id="WP_070177885.1">
    <property type="nucleotide sequence ID" value="NZ_BMJR01000002.1"/>
</dbReference>
<accession>A0A1E8FC85</accession>
<evidence type="ECO:0000313" key="3">
    <source>
        <dbReference type="Proteomes" id="UP000176037"/>
    </source>
</evidence>
<dbReference type="SUPFAM" id="SSF56281">
    <property type="entry name" value="Metallo-hydrolase/oxidoreductase"/>
    <property type="match status" value="1"/>
</dbReference>
<dbReference type="Pfam" id="PF21221">
    <property type="entry name" value="B_lactamase-like_C"/>
    <property type="match status" value="1"/>
</dbReference>
<evidence type="ECO:0000313" key="2">
    <source>
        <dbReference type="EMBL" id="OFI33509.1"/>
    </source>
</evidence>
<protein>
    <recommendedName>
        <fullName evidence="1">Metallo-beta-lactamase domain-containing protein</fullName>
    </recommendedName>
</protein>
<dbReference type="PANTHER" id="PTHR23131:SF4">
    <property type="entry name" value="METALLO-BETA-LACTAMASE SUPERFAMILY POTEIN"/>
    <property type="match status" value="1"/>
</dbReference>
<gene>
    <name evidence="2" type="ORF">BFC17_04425</name>
</gene>
<dbReference type="Gene3D" id="3.60.15.10">
    <property type="entry name" value="Ribonuclease Z/Hydroxyacylglutathione hydrolase-like"/>
    <property type="match status" value="1"/>
</dbReference>
<sequence>MTATVKANNTALVYADYAEPIPGSGLATPITAELHWLRMPLFSDSMAINCWALNEGEHWAIVDSGLHNAATISAWQSTITQTFKDQPVSRVFATHMHPDHAGMAGWLTKQHSTSLWMTRDEYSMLQQFSESDAEAAEQEKIFYQRAGMPADWFNDFSARAQSFCKMVAPVSAPFKRMQDGDLIAIGNREWQCIVGRGHSPEHACLWNREDGLLISGDQVLPEISSNVSVLPGAPAADPLSDWLASLARIRQLVPDSVLVLPAHGRPFYGLHARIDALIASHEGKLDRLLKVLNTPQRAVDVFSQLFRQVPPNFMSRSLATGEAMAHLACLKTRGQAVSFTDSQGVLWWQRN</sequence>
<dbReference type="Proteomes" id="UP000176037">
    <property type="component" value="Unassembled WGS sequence"/>
</dbReference>
<organism evidence="2 3">
    <name type="scientific">Alteromonas lipolytica</name>
    <dbReference type="NCBI Taxonomy" id="1856405"/>
    <lineage>
        <taxon>Bacteria</taxon>
        <taxon>Pseudomonadati</taxon>
        <taxon>Pseudomonadota</taxon>
        <taxon>Gammaproteobacteria</taxon>
        <taxon>Alteromonadales</taxon>
        <taxon>Alteromonadaceae</taxon>
        <taxon>Alteromonas/Salinimonas group</taxon>
        <taxon>Alteromonas</taxon>
    </lineage>
</organism>
<feature type="domain" description="Metallo-beta-lactamase" evidence="1">
    <location>
        <begin position="47"/>
        <end position="263"/>
    </location>
</feature>
<dbReference type="STRING" id="1856405.BFC17_04425"/>
<dbReference type="InterPro" id="IPR036388">
    <property type="entry name" value="WH-like_DNA-bd_sf"/>
</dbReference>
<dbReference type="Pfam" id="PF00753">
    <property type="entry name" value="Lactamase_B"/>
    <property type="match status" value="1"/>
</dbReference>
<keyword evidence="3" id="KW-1185">Reference proteome</keyword>
<comment type="caution">
    <text evidence="2">The sequence shown here is derived from an EMBL/GenBank/DDBJ whole genome shotgun (WGS) entry which is preliminary data.</text>
</comment>
<reference evidence="2 3" key="1">
    <citation type="submission" date="2016-09" db="EMBL/GenBank/DDBJ databases">
        <title>Alteromonas lipolytica, a new species isolated from sea water.</title>
        <authorList>
            <person name="Wu Y.-H."/>
            <person name="Cheng H."/>
            <person name="Xu X.-W."/>
        </authorList>
    </citation>
    <scope>NUCLEOTIDE SEQUENCE [LARGE SCALE GENOMIC DNA]</scope>
    <source>
        <strain evidence="2 3">JW12</strain>
    </source>
</reference>
<dbReference type="PANTHER" id="PTHR23131">
    <property type="entry name" value="ENDORIBONUCLEASE LACTB2"/>
    <property type="match status" value="1"/>
</dbReference>
<dbReference type="Gene3D" id="1.10.10.10">
    <property type="entry name" value="Winged helix-like DNA-binding domain superfamily/Winged helix DNA-binding domain"/>
    <property type="match status" value="1"/>
</dbReference>
<dbReference type="InterPro" id="IPR001279">
    <property type="entry name" value="Metallo-B-lactamas"/>
</dbReference>
<proteinExistence type="predicted"/>
<dbReference type="InterPro" id="IPR048933">
    <property type="entry name" value="B_lactamase-like_C"/>
</dbReference>
<evidence type="ECO:0000259" key="1">
    <source>
        <dbReference type="SMART" id="SM00849"/>
    </source>
</evidence>
<dbReference type="InterPro" id="IPR050662">
    <property type="entry name" value="Sec-metab_biosynth-thioest"/>
</dbReference>
<dbReference type="SMART" id="SM00849">
    <property type="entry name" value="Lactamase_B"/>
    <property type="match status" value="1"/>
</dbReference>
<dbReference type="OrthoDB" id="9815874at2"/>
<name>A0A1E8FC85_9ALTE</name>
<dbReference type="AlphaFoldDB" id="A0A1E8FC85"/>
<dbReference type="EMBL" id="MJIC01000015">
    <property type="protein sequence ID" value="OFI33509.1"/>
    <property type="molecule type" value="Genomic_DNA"/>
</dbReference>